<dbReference type="InterPro" id="IPR013785">
    <property type="entry name" value="Aldolase_TIM"/>
</dbReference>
<feature type="binding site" evidence="13">
    <location>
        <position position="97"/>
    </location>
    <ligand>
        <name>substrate</name>
    </ligand>
</feature>
<evidence type="ECO:0000256" key="2">
    <source>
        <dbReference type="ARBA" id="ARBA00004893"/>
    </source>
</evidence>
<dbReference type="UniPathway" id="UPA00253">
    <property type="reaction ID" value="UER00331"/>
</dbReference>
<dbReference type="FunFam" id="3.90.1170.20:FF:000001">
    <property type="entry name" value="Nicotinate-nucleotide diphosphorylase (Carboxylating)"/>
    <property type="match status" value="1"/>
</dbReference>
<evidence type="ECO:0000313" key="16">
    <source>
        <dbReference type="EMBL" id="HGV55637.1"/>
    </source>
</evidence>
<dbReference type="PANTHER" id="PTHR32179:SF3">
    <property type="entry name" value="NICOTINATE-NUCLEOTIDE PYROPHOSPHORYLASE [CARBOXYLATING]"/>
    <property type="match status" value="1"/>
</dbReference>
<dbReference type="InterPro" id="IPR022412">
    <property type="entry name" value="Quinolinate_PRibosylTrfase_N"/>
</dbReference>
<dbReference type="SUPFAM" id="SSF54675">
    <property type="entry name" value="Nicotinate/Quinolinate PRTase N-terminal domain-like"/>
    <property type="match status" value="1"/>
</dbReference>
<reference evidence="16" key="1">
    <citation type="journal article" date="2020" name="mSystems">
        <title>Genome- and Community-Level Interaction Insights into Carbon Utilization and Element Cycling Functions of Hydrothermarchaeota in Hydrothermal Sediment.</title>
        <authorList>
            <person name="Zhou Z."/>
            <person name="Liu Y."/>
            <person name="Xu W."/>
            <person name="Pan J."/>
            <person name="Luo Z.H."/>
            <person name="Li M."/>
        </authorList>
    </citation>
    <scope>NUCLEOTIDE SEQUENCE [LARGE SCALE GENOMIC DNA]</scope>
    <source>
        <strain evidence="16">SpSt-605</strain>
    </source>
</reference>
<evidence type="ECO:0000256" key="6">
    <source>
        <dbReference type="ARBA" id="ARBA00022642"/>
    </source>
</evidence>
<comment type="function">
    <text evidence="1">Involved in the catabolism of quinolinic acid (QA).</text>
</comment>
<dbReference type="EMBL" id="DSZU01000108">
    <property type="protein sequence ID" value="HGV55637.1"/>
    <property type="molecule type" value="Genomic_DNA"/>
</dbReference>
<dbReference type="Gene3D" id="3.90.1170.20">
    <property type="entry name" value="Quinolinate phosphoribosyl transferase, N-terminal domain"/>
    <property type="match status" value="1"/>
</dbReference>
<feature type="domain" description="Quinolinate phosphoribosyl transferase N-terminal" evidence="15">
    <location>
        <begin position="22"/>
        <end position="107"/>
    </location>
</feature>
<comment type="subunit">
    <text evidence="4">Hexamer formed by 3 homodimers.</text>
</comment>
<dbReference type="EC" id="2.4.2.19" evidence="5"/>
<dbReference type="PANTHER" id="PTHR32179">
    <property type="entry name" value="NICOTINATE-NUCLEOTIDE PYROPHOSPHORYLASE [CARBOXYLATING]"/>
    <property type="match status" value="1"/>
</dbReference>
<dbReference type="PIRSF" id="PIRSF006250">
    <property type="entry name" value="NadC_ModD"/>
    <property type="match status" value="1"/>
</dbReference>
<evidence type="ECO:0000259" key="15">
    <source>
        <dbReference type="Pfam" id="PF02749"/>
    </source>
</evidence>
<dbReference type="FunFam" id="3.20.20.70:FF:000030">
    <property type="entry name" value="Nicotinate-nucleotide pyrophosphorylase, carboxylating"/>
    <property type="match status" value="1"/>
</dbReference>
<dbReference type="NCBIfam" id="TIGR00078">
    <property type="entry name" value="nadC"/>
    <property type="match status" value="1"/>
</dbReference>
<evidence type="ECO:0000256" key="5">
    <source>
        <dbReference type="ARBA" id="ARBA00011944"/>
    </source>
</evidence>
<evidence type="ECO:0000256" key="10">
    <source>
        <dbReference type="ARBA" id="ARBA00047445"/>
    </source>
</evidence>
<dbReference type="Pfam" id="PF01729">
    <property type="entry name" value="QRPTase_C"/>
    <property type="match status" value="1"/>
</dbReference>
<evidence type="ECO:0000256" key="1">
    <source>
        <dbReference type="ARBA" id="ARBA00003237"/>
    </source>
</evidence>
<accession>A0A832LWG3</accession>
<dbReference type="InterPro" id="IPR002638">
    <property type="entry name" value="Quinolinate_PRibosylTrfase_C"/>
</dbReference>
<organism evidence="16">
    <name type="scientific">Caldimicrobium thiodismutans</name>
    <dbReference type="NCBI Taxonomy" id="1653476"/>
    <lineage>
        <taxon>Bacteria</taxon>
        <taxon>Pseudomonadati</taxon>
        <taxon>Thermodesulfobacteriota</taxon>
        <taxon>Thermodesulfobacteria</taxon>
        <taxon>Thermodesulfobacteriales</taxon>
        <taxon>Thermodesulfobacteriaceae</taxon>
        <taxon>Caldimicrobium</taxon>
    </lineage>
</organism>
<dbReference type="InterPro" id="IPR027277">
    <property type="entry name" value="NadC/ModD"/>
</dbReference>
<evidence type="ECO:0000256" key="3">
    <source>
        <dbReference type="ARBA" id="ARBA00009400"/>
    </source>
</evidence>
<feature type="binding site" evidence="13">
    <location>
        <position position="216"/>
    </location>
    <ligand>
        <name>substrate</name>
    </ligand>
</feature>
<dbReference type="InterPro" id="IPR037128">
    <property type="entry name" value="Quinolinate_PRibosylTase_N_sf"/>
</dbReference>
<feature type="binding site" evidence="13">
    <location>
        <begin position="263"/>
        <end position="265"/>
    </location>
    <ligand>
        <name>substrate</name>
    </ligand>
</feature>
<dbReference type="GO" id="GO:0005737">
    <property type="term" value="C:cytoplasm"/>
    <property type="evidence" value="ECO:0007669"/>
    <property type="project" value="TreeGrafter"/>
</dbReference>
<evidence type="ECO:0000256" key="8">
    <source>
        <dbReference type="ARBA" id="ARBA00022679"/>
    </source>
</evidence>
<dbReference type="GO" id="GO:0009435">
    <property type="term" value="P:NAD+ biosynthetic process"/>
    <property type="evidence" value="ECO:0007669"/>
    <property type="project" value="UniProtKB-UniPathway"/>
</dbReference>
<dbReference type="Gene3D" id="3.20.20.70">
    <property type="entry name" value="Aldolase class I"/>
    <property type="match status" value="1"/>
</dbReference>
<dbReference type="Pfam" id="PF02749">
    <property type="entry name" value="QRPTase_N"/>
    <property type="match status" value="1"/>
</dbReference>
<dbReference type="SUPFAM" id="SSF51690">
    <property type="entry name" value="Nicotinate/Quinolinate PRTase C-terminal domain-like"/>
    <property type="match status" value="1"/>
</dbReference>
<feature type="binding site" evidence="13">
    <location>
        <position position="164"/>
    </location>
    <ligand>
        <name>substrate</name>
    </ligand>
</feature>
<keyword evidence="6" id="KW-0662">Pyridine nucleotide biosynthesis</keyword>
<proteinExistence type="inferred from homology"/>
<comment type="catalytic activity">
    <reaction evidence="10">
        <text>nicotinate beta-D-ribonucleotide + CO2 + diphosphate = quinolinate + 5-phospho-alpha-D-ribose 1-diphosphate + 2 H(+)</text>
        <dbReference type="Rhea" id="RHEA:12733"/>
        <dbReference type="ChEBI" id="CHEBI:15378"/>
        <dbReference type="ChEBI" id="CHEBI:16526"/>
        <dbReference type="ChEBI" id="CHEBI:29959"/>
        <dbReference type="ChEBI" id="CHEBI:33019"/>
        <dbReference type="ChEBI" id="CHEBI:57502"/>
        <dbReference type="ChEBI" id="CHEBI:58017"/>
        <dbReference type="EC" id="2.4.2.19"/>
    </reaction>
</comment>
<protein>
    <recommendedName>
        <fullName evidence="11">Probable nicotinate-nucleotide pyrophosphorylase [carboxylating]</fullName>
        <ecNumber evidence="5">2.4.2.19</ecNumber>
    </recommendedName>
    <alternativeName>
        <fullName evidence="9">Quinolinate phosphoribosyltransferase [decarboxylating]</fullName>
    </alternativeName>
</protein>
<comment type="similarity">
    <text evidence="3 12">Belongs to the NadC/ModD family.</text>
</comment>
<comment type="caution">
    <text evidence="16">The sequence shown here is derived from an EMBL/GenBank/DDBJ whole genome shotgun (WGS) entry which is preliminary data.</text>
</comment>
<keyword evidence="7 12" id="KW-0328">Glycosyltransferase</keyword>
<name>A0A832LWG3_9BACT</name>
<feature type="binding site" evidence="13">
    <location>
        <position position="154"/>
    </location>
    <ligand>
        <name>substrate</name>
    </ligand>
</feature>
<evidence type="ECO:0000256" key="13">
    <source>
        <dbReference type="PIRSR" id="PIRSR006250-1"/>
    </source>
</evidence>
<feature type="binding site" evidence="13">
    <location>
        <begin position="242"/>
        <end position="244"/>
    </location>
    <ligand>
        <name>substrate</name>
    </ligand>
</feature>
<feature type="binding site" evidence="13">
    <location>
        <position position="193"/>
    </location>
    <ligand>
        <name>substrate</name>
    </ligand>
</feature>
<dbReference type="InterPro" id="IPR004393">
    <property type="entry name" value="NadC"/>
</dbReference>
<dbReference type="AlphaFoldDB" id="A0A832LWG3"/>
<dbReference type="CDD" id="cd01572">
    <property type="entry name" value="QPRTase"/>
    <property type="match status" value="1"/>
</dbReference>
<dbReference type="InterPro" id="IPR036068">
    <property type="entry name" value="Nicotinate_pribotase-like_C"/>
</dbReference>
<comment type="pathway">
    <text evidence="2">Cofactor biosynthesis; NAD(+) biosynthesis; nicotinate D-ribonucleotide from quinolinate: step 1/1.</text>
</comment>
<dbReference type="GO" id="GO:0034213">
    <property type="term" value="P:quinolinate catabolic process"/>
    <property type="evidence" value="ECO:0007669"/>
    <property type="project" value="TreeGrafter"/>
</dbReference>
<evidence type="ECO:0000259" key="14">
    <source>
        <dbReference type="Pfam" id="PF01729"/>
    </source>
</evidence>
<gene>
    <name evidence="16" type="primary">nadC</name>
    <name evidence="16" type="ORF">ENT73_06115</name>
</gene>
<keyword evidence="8 12" id="KW-0808">Transferase</keyword>
<feature type="binding site" evidence="13">
    <location>
        <begin position="130"/>
        <end position="132"/>
    </location>
    <ligand>
        <name>substrate</name>
    </ligand>
</feature>
<sequence length="284" mass="32065">MESWQIREIVHRALQEDLPFGDKTTEYLIPSRLKGKAFFLAKEELVLCGTPVAETVFKEIDSSLKINWYYQEGEEVPSKTKLGEVEGRVQSLLKGERVALNFLQHLSGLATKVRKMVNSLSGGATLLLDTRKTLPGLKILQKYAVRVGGGANHRFSLSDGILIKDNHIKALGGLKEVLQKLHGLPHYLRIEIEINDFKELELLLESQGRIDCVLLDNFTPEEIKRALKLIREKRPYLEVEVSGGIREDNIREYGDLGVNYISSGALTHSVKAVDISFKIEEVWE</sequence>
<evidence type="ECO:0000256" key="11">
    <source>
        <dbReference type="ARBA" id="ARBA00069173"/>
    </source>
</evidence>
<evidence type="ECO:0000256" key="9">
    <source>
        <dbReference type="ARBA" id="ARBA00033102"/>
    </source>
</evidence>
<evidence type="ECO:0000256" key="12">
    <source>
        <dbReference type="PIRNR" id="PIRNR006250"/>
    </source>
</evidence>
<evidence type="ECO:0000256" key="4">
    <source>
        <dbReference type="ARBA" id="ARBA00011218"/>
    </source>
</evidence>
<dbReference type="GO" id="GO:0004514">
    <property type="term" value="F:nicotinate-nucleotide diphosphorylase (carboxylating) activity"/>
    <property type="evidence" value="ECO:0007669"/>
    <property type="project" value="UniProtKB-EC"/>
</dbReference>
<feature type="domain" description="Quinolinate phosphoribosyl transferase C-terminal" evidence="14">
    <location>
        <begin position="110"/>
        <end position="278"/>
    </location>
</feature>
<evidence type="ECO:0000256" key="7">
    <source>
        <dbReference type="ARBA" id="ARBA00022676"/>
    </source>
</evidence>